<dbReference type="OrthoDB" id="9800958at2"/>
<evidence type="ECO:0000313" key="3">
    <source>
        <dbReference type="EMBL" id="TLS50009.1"/>
    </source>
</evidence>
<proteinExistence type="predicted"/>
<gene>
    <name evidence="3" type="ORF">FE782_21975</name>
</gene>
<dbReference type="EMBL" id="VCIW01000017">
    <property type="protein sequence ID" value="TLS50009.1"/>
    <property type="molecule type" value="Genomic_DNA"/>
</dbReference>
<protein>
    <recommendedName>
        <fullName evidence="2">Mur ligase C-terminal domain-containing protein</fullName>
    </recommendedName>
</protein>
<dbReference type="GO" id="GO:0016881">
    <property type="term" value="F:acid-amino acid ligase activity"/>
    <property type="evidence" value="ECO:0007669"/>
    <property type="project" value="InterPro"/>
</dbReference>
<keyword evidence="4" id="KW-1185">Reference proteome</keyword>
<comment type="pathway">
    <text evidence="1">Cell wall biogenesis; peptidoglycan biosynthesis.</text>
</comment>
<reference evidence="3 4" key="1">
    <citation type="submission" date="2019-05" db="EMBL/GenBank/DDBJ databases">
        <authorList>
            <person name="Narsing Rao M.P."/>
            <person name="Li W.J."/>
        </authorList>
    </citation>
    <scope>NUCLEOTIDE SEQUENCE [LARGE SCALE GENOMIC DNA]</scope>
    <source>
        <strain evidence="3 4">SYSU_K30003</strain>
    </source>
</reference>
<accession>A0A5R9G4N7</accession>
<dbReference type="GO" id="GO:0005524">
    <property type="term" value="F:ATP binding"/>
    <property type="evidence" value="ECO:0007669"/>
    <property type="project" value="InterPro"/>
</dbReference>
<dbReference type="SUPFAM" id="SSF53623">
    <property type="entry name" value="MurD-like peptide ligases, catalytic domain"/>
    <property type="match status" value="1"/>
</dbReference>
<dbReference type="InterPro" id="IPR036615">
    <property type="entry name" value="Mur_ligase_C_dom_sf"/>
</dbReference>
<evidence type="ECO:0000259" key="2">
    <source>
        <dbReference type="Pfam" id="PF02875"/>
    </source>
</evidence>
<sequence length="213" mass="24091">MKPIIHFREQGEPYTLHLPIPGHYNVWNSIGAVLLARRRGIPYDTIAEAIASFPGVPGRFQKFEHPSGAVVVVDYAHTPDGLLQCLETIRAMKPKRILHIFGFRGNKDDSKWGVMLNISNRYCGKTILTFDDRNGVPKEKILQSYQSFSGRCEVIEDRTMAISHAWEVVKKGDWIVITGKGPEPYTEPFILSTSSDIETIRVLSERVTPQNKL</sequence>
<name>A0A5R9G4N7_9BACL</name>
<dbReference type="Gene3D" id="3.90.190.20">
    <property type="entry name" value="Mur ligase, C-terminal domain"/>
    <property type="match status" value="1"/>
</dbReference>
<dbReference type="PANTHER" id="PTHR23135">
    <property type="entry name" value="MUR LIGASE FAMILY MEMBER"/>
    <property type="match status" value="1"/>
</dbReference>
<evidence type="ECO:0000313" key="4">
    <source>
        <dbReference type="Proteomes" id="UP000309676"/>
    </source>
</evidence>
<feature type="domain" description="Mur ligase C-terminal" evidence="2">
    <location>
        <begin position="58"/>
        <end position="181"/>
    </location>
</feature>
<dbReference type="RefSeq" id="WP_138196493.1">
    <property type="nucleotide sequence ID" value="NZ_VCIW01000017.1"/>
</dbReference>
<dbReference type="InterPro" id="IPR004101">
    <property type="entry name" value="Mur_ligase_C"/>
</dbReference>
<dbReference type="Proteomes" id="UP000309676">
    <property type="component" value="Unassembled WGS sequence"/>
</dbReference>
<evidence type="ECO:0000256" key="1">
    <source>
        <dbReference type="ARBA" id="ARBA00004752"/>
    </source>
</evidence>
<organism evidence="3 4">
    <name type="scientific">Paenibacillus antri</name>
    <dbReference type="NCBI Taxonomy" id="2582848"/>
    <lineage>
        <taxon>Bacteria</taxon>
        <taxon>Bacillati</taxon>
        <taxon>Bacillota</taxon>
        <taxon>Bacilli</taxon>
        <taxon>Bacillales</taxon>
        <taxon>Paenibacillaceae</taxon>
        <taxon>Paenibacillus</taxon>
    </lineage>
</organism>
<dbReference type="Gene3D" id="3.40.1190.10">
    <property type="entry name" value="Mur-like, catalytic domain"/>
    <property type="match status" value="1"/>
</dbReference>
<dbReference type="SUPFAM" id="SSF53244">
    <property type="entry name" value="MurD-like peptide ligases, peptide-binding domain"/>
    <property type="match status" value="1"/>
</dbReference>
<dbReference type="AlphaFoldDB" id="A0A5R9G4N7"/>
<comment type="caution">
    <text evidence="3">The sequence shown here is derived from an EMBL/GenBank/DDBJ whole genome shotgun (WGS) entry which is preliminary data.</text>
</comment>
<dbReference type="InterPro" id="IPR036565">
    <property type="entry name" value="Mur-like_cat_sf"/>
</dbReference>
<dbReference type="PANTHER" id="PTHR23135:SF4">
    <property type="entry name" value="UDP-N-ACETYLMURAMOYL-L-ALANYL-D-GLUTAMATE--2,6-DIAMINOPIMELATE LIGASE MURE HOMOLOG, CHLOROPLASTIC"/>
    <property type="match status" value="1"/>
</dbReference>
<dbReference type="Pfam" id="PF02875">
    <property type="entry name" value="Mur_ligase_C"/>
    <property type="match status" value="1"/>
</dbReference>